<dbReference type="InterPro" id="IPR050317">
    <property type="entry name" value="Plant_Fungal_Acyltransferase"/>
</dbReference>
<protein>
    <submittedName>
        <fullName evidence="2">Uncharacterized protein</fullName>
    </submittedName>
</protein>
<dbReference type="InterPro" id="IPR023213">
    <property type="entry name" value="CAT-like_dom_sf"/>
</dbReference>
<evidence type="ECO:0000313" key="3">
    <source>
        <dbReference type="Proteomes" id="UP001157418"/>
    </source>
</evidence>
<dbReference type="PANTHER" id="PTHR31642">
    <property type="entry name" value="TRICHOTHECENE 3-O-ACETYLTRANSFERASE"/>
    <property type="match status" value="1"/>
</dbReference>
<comment type="caution">
    <text evidence="2">The sequence shown here is derived from an EMBL/GenBank/DDBJ whole genome shotgun (WGS) entry which is preliminary data.</text>
</comment>
<gene>
    <name evidence="2" type="ORF">LVIROSA_LOCUS27468</name>
</gene>
<comment type="similarity">
    <text evidence="1">Belongs to the plant acyltransferase family.</text>
</comment>
<dbReference type="Gene3D" id="3.30.559.10">
    <property type="entry name" value="Chloramphenicol acetyltransferase-like domain"/>
    <property type="match status" value="2"/>
</dbReference>
<dbReference type="AlphaFoldDB" id="A0AAU9NTZ9"/>
<sequence>MNIQLIKILHLRKMVSSKEQNSIYDIRISTVAPADISTKYGFQELSAIDLAMKLHYIRFVYYFKIPTFDGFTIIKIKETMCDWLNNASIPCGRFRRTDSGQPILKCNAAGVRIIEASCYLSLDEWLESKDDSRHKLLVPSNVIGPELSYSPLVMIQLTKFKCGATSVGMGWSHVLGDVFSAMGFIRLWSQVIAGHYPDQPIIMAQPIIMTQPQNEVTNNPNPNPELLSIKRVGPVGDLWSTSSNSKMETFSIYISMNELTRFQTKICQDKAGLQIPQFECICVMIWHCLGKIRQGLGPQVVTVCKSDLRNRTHGIITNKNQTINVIKSDIPIVECTLMQLGSLMMNQVVDERNKIEEAMKSDDMLSDFLIYGVNLTFIDLSDVLFYDIEVRGQKPVYVNCFMDNIDDKGVVLILPTPKGCSDGRIVSITLQENEMVNLKKVLKNDWCIA</sequence>
<dbReference type="GO" id="GO:0016747">
    <property type="term" value="F:acyltransferase activity, transferring groups other than amino-acyl groups"/>
    <property type="evidence" value="ECO:0007669"/>
    <property type="project" value="TreeGrafter"/>
</dbReference>
<dbReference type="Proteomes" id="UP001157418">
    <property type="component" value="Unassembled WGS sequence"/>
</dbReference>
<dbReference type="Pfam" id="PF02458">
    <property type="entry name" value="Transferase"/>
    <property type="match status" value="1"/>
</dbReference>
<evidence type="ECO:0000256" key="1">
    <source>
        <dbReference type="ARBA" id="ARBA00009861"/>
    </source>
</evidence>
<accession>A0AAU9NTZ9</accession>
<keyword evidence="3" id="KW-1185">Reference proteome</keyword>
<name>A0AAU9NTZ9_9ASTR</name>
<organism evidence="2 3">
    <name type="scientific">Lactuca virosa</name>
    <dbReference type="NCBI Taxonomy" id="75947"/>
    <lineage>
        <taxon>Eukaryota</taxon>
        <taxon>Viridiplantae</taxon>
        <taxon>Streptophyta</taxon>
        <taxon>Embryophyta</taxon>
        <taxon>Tracheophyta</taxon>
        <taxon>Spermatophyta</taxon>
        <taxon>Magnoliopsida</taxon>
        <taxon>eudicotyledons</taxon>
        <taxon>Gunneridae</taxon>
        <taxon>Pentapetalae</taxon>
        <taxon>asterids</taxon>
        <taxon>campanulids</taxon>
        <taxon>Asterales</taxon>
        <taxon>Asteraceae</taxon>
        <taxon>Cichorioideae</taxon>
        <taxon>Cichorieae</taxon>
        <taxon>Lactucinae</taxon>
        <taxon>Lactuca</taxon>
    </lineage>
</organism>
<evidence type="ECO:0000313" key="2">
    <source>
        <dbReference type="EMBL" id="CAH1441404.1"/>
    </source>
</evidence>
<dbReference type="PANTHER" id="PTHR31642:SF243">
    <property type="entry name" value="HXXXD-TYPE ACYL-TRANSFERASE FAMILY PROTEIN-RELATED"/>
    <property type="match status" value="1"/>
</dbReference>
<reference evidence="2 3" key="1">
    <citation type="submission" date="2022-01" db="EMBL/GenBank/DDBJ databases">
        <authorList>
            <person name="Xiong W."/>
            <person name="Schranz E."/>
        </authorList>
    </citation>
    <scope>NUCLEOTIDE SEQUENCE [LARGE SCALE GENOMIC DNA]</scope>
</reference>
<dbReference type="EMBL" id="CAKMRJ010005412">
    <property type="protein sequence ID" value="CAH1441404.1"/>
    <property type="molecule type" value="Genomic_DNA"/>
</dbReference>
<proteinExistence type="inferred from homology"/>